<dbReference type="OMA" id="ARCKEST"/>
<dbReference type="InterPro" id="IPR043472">
    <property type="entry name" value="Macro_dom-like"/>
</dbReference>
<dbReference type="Pfam" id="PF10154">
    <property type="entry name" value="Fy-3"/>
    <property type="match status" value="1"/>
</dbReference>
<dbReference type="EMBL" id="UZAF01016916">
    <property type="protein sequence ID" value="VDO35630.1"/>
    <property type="molecule type" value="Genomic_DNA"/>
</dbReference>
<keyword evidence="2" id="KW-1185">Reference proteome</keyword>
<accession>A0A0N4WDP9</accession>
<dbReference type="PANTHER" id="PTHR16525">
    <property type="entry name" value="PROTEIN C12ORF4"/>
    <property type="match status" value="1"/>
</dbReference>
<gene>
    <name evidence="1" type="ORF">HPLM_LOCUS8712</name>
</gene>
<evidence type="ECO:0000313" key="3">
    <source>
        <dbReference type="WBParaSite" id="HPLM_0000872001-mRNA-1"/>
    </source>
</evidence>
<dbReference type="PANTHER" id="PTHR16525:SF0">
    <property type="entry name" value="PROTEIN C12ORF4"/>
    <property type="match status" value="1"/>
</dbReference>
<proteinExistence type="predicted"/>
<dbReference type="WBParaSite" id="HPLM_0000872001-mRNA-1">
    <property type="protein sequence ID" value="HPLM_0000872001-mRNA-1"/>
    <property type="gene ID" value="HPLM_0000872001"/>
</dbReference>
<reference evidence="1 2" key="2">
    <citation type="submission" date="2018-11" db="EMBL/GenBank/DDBJ databases">
        <authorList>
            <consortium name="Pathogen Informatics"/>
        </authorList>
    </citation>
    <scope>NUCLEOTIDE SEQUENCE [LARGE SCALE GENOMIC DNA]</scope>
    <source>
        <strain evidence="1 2">MHpl1</strain>
    </source>
</reference>
<evidence type="ECO:0000313" key="1">
    <source>
        <dbReference type="EMBL" id="VDO35630.1"/>
    </source>
</evidence>
<dbReference type="SUPFAM" id="SSF52949">
    <property type="entry name" value="Macro domain-like"/>
    <property type="match status" value="1"/>
</dbReference>
<dbReference type="Gene3D" id="3.40.220.10">
    <property type="entry name" value="Leucine Aminopeptidase, subunit E, domain 1"/>
    <property type="match status" value="1"/>
</dbReference>
<dbReference type="AlphaFoldDB" id="A0A0N4WDP9"/>
<dbReference type="OrthoDB" id="415359at2759"/>
<dbReference type="InterPro" id="IPR019311">
    <property type="entry name" value="Fy-3"/>
</dbReference>
<protein>
    <submittedName>
        <fullName evidence="3">Macro domain-containing protein</fullName>
    </submittedName>
</protein>
<evidence type="ECO:0000313" key="2">
    <source>
        <dbReference type="Proteomes" id="UP000268014"/>
    </source>
</evidence>
<dbReference type="Proteomes" id="UP000268014">
    <property type="component" value="Unassembled WGS sequence"/>
</dbReference>
<dbReference type="STRING" id="6290.A0A0N4WDP9"/>
<reference evidence="3" key="1">
    <citation type="submission" date="2017-02" db="UniProtKB">
        <authorList>
            <consortium name="WormBaseParasite"/>
        </authorList>
    </citation>
    <scope>IDENTIFICATION</scope>
</reference>
<name>A0A0N4WDP9_HAEPC</name>
<organism evidence="3">
    <name type="scientific">Haemonchus placei</name>
    <name type="common">Barber's pole worm</name>
    <dbReference type="NCBI Taxonomy" id="6290"/>
    <lineage>
        <taxon>Eukaryota</taxon>
        <taxon>Metazoa</taxon>
        <taxon>Ecdysozoa</taxon>
        <taxon>Nematoda</taxon>
        <taxon>Chromadorea</taxon>
        <taxon>Rhabditida</taxon>
        <taxon>Rhabditina</taxon>
        <taxon>Rhabditomorpha</taxon>
        <taxon>Strongyloidea</taxon>
        <taxon>Trichostrongylidae</taxon>
        <taxon>Haemonchus</taxon>
    </lineage>
</organism>
<dbReference type="GO" id="GO:0005737">
    <property type="term" value="C:cytoplasm"/>
    <property type="evidence" value="ECO:0007669"/>
    <property type="project" value="TreeGrafter"/>
</dbReference>
<sequence>MNQIIRVRNWEVAQLKHKCESAVNDASSNKDVHPHELSKLNEKLRNLHASYACQVEGLSERQRKDSFCIVGAQLKSMHNVRLLTANSMVELCTPGIDVSSLLQMSISLYGKQLSGLVMLVPRDPMWHSSSASEFARVCEQSTELHFDPLPKQLKERMKAKKSKEVIKETLDTALEVGDVYCTRHSNLRDVQLVFHLVVDDTLQSADLSSRHPCLNGIRNIIRLTVRLGITSIHIPLLLVEQASENMTIAWCVRRAEMVYKCVKGYLMEVGVTSVPHFNIHLVLPSGLADGVYQQISAMFPTIFHLVPSVSMAVQEP</sequence>